<evidence type="ECO:0000256" key="1">
    <source>
        <dbReference type="SAM" id="MobiDB-lite"/>
    </source>
</evidence>
<reference evidence="2" key="1">
    <citation type="journal article" date="2019" name="Sci. Rep.">
        <title>Draft genome of Tanacetum cinerariifolium, the natural source of mosquito coil.</title>
        <authorList>
            <person name="Yamashiro T."/>
            <person name="Shiraishi A."/>
            <person name="Satake H."/>
            <person name="Nakayama K."/>
        </authorList>
    </citation>
    <scope>NUCLEOTIDE SEQUENCE</scope>
</reference>
<feature type="non-terminal residue" evidence="2">
    <location>
        <position position="1"/>
    </location>
</feature>
<dbReference type="EMBL" id="BKCJ010369691">
    <property type="protein sequence ID" value="GFA10552.1"/>
    <property type="molecule type" value="Genomic_DNA"/>
</dbReference>
<feature type="region of interest" description="Disordered" evidence="1">
    <location>
        <begin position="42"/>
        <end position="77"/>
    </location>
</feature>
<comment type="caution">
    <text evidence="2">The sequence shown here is derived from an EMBL/GenBank/DDBJ whole genome shotgun (WGS) entry which is preliminary data.</text>
</comment>
<proteinExistence type="predicted"/>
<sequence>SKIKILDHKHAEGTAKNFQENKVLRREKWELMDNVVLSDDEWEEHEYGKPPNAIADSSTKPYLDTLHKGDERSHKTYNENPSGLERIILNKIVYGIHWNQQIQFVISISFTTLDGPPVFDDDQYKEKIVGGDVGKGFVDNYPNFQEDGNNVSFLGVVLRVQEDRCQFIIPILKMSLRKKKDLSRKEDLVGKKTTSKTSYLWLIILALQ</sequence>
<name>A0A699J448_TANCI</name>
<gene>
    <name evidence="2" type="ORF">Tci_582524</name>
</gene>
<dbReference type="AlphaFoldDB" id="A0A699J448"/>
<evidence type="ECO:0000313" key="2">
    <source>
        <dbReference type="EMBL" id="GFA10552.1"/>
    </source>
</evidence>
<protein>
    <submittedName>
        <fullName evidence="2">Uncharacterized protein</fullName>
    </submittedName>
</protein>
<organism evidence="2">
    <name type="scientific">Tanacetum cinerariifolium</name>
    <name type="common">Dalmatian daisy</name>
    <name type="synonym">Chrysanthemum cinerariifolium</name>
    <dbReference type="NCBI Taxonomy" id="118510"/>
    <lineage>
        <taxon>Eukaryota</taxon>
        <taxon>Viridiplantae</taxon>
        <taxon>Streptophyta</taxon>
        <taxon>Embryophyta</taxon>
        <taxon>Tracheophyta</taxon>
        <taxon>Spermatophyta</taxon>
        <taxon>Magnoliopsida</taxon>
        <taxon>eudicotyledons</taxon>
        <taxon>Gunneridae</taxon>
        <taxon>Pentapetalae</taxon>
        <taxon>asterids</taxon>
        <taxon>campanulids</taxon>
        <taxon>Asterales</taxon>
        <taxon>Asteraceae</taxon>
        <taxon>Asteroideae</taxon>
        <taxon>Anthemideae</taxon>
        <taxon>Anthemidinae</taxon>
        <taxon>Tanacetum</taxon>
    </lineage>
</organism>
<accession>A0A699J448</accession>
<feature type="compositionally biased region" description="Basic and acidic residues" evidence="1">
    <location>
        <begin position="65"/>
        <end position="77"/>
    </location>
</feature>